<evidence type="ECO:0000313" key="2">
    <source>
        <dbReference type="Proteomes" id="UP001062846"/>
    </source>
</evidence>
<dbReference type="Proteomes" id="UP001062846">
    <property type="component" value="Chromosome 11"/>
</dbReference>
<comment type="caution">
    <text evidence="1">The sequence shown here is derived from an EMBL/GenBank/DDBJ whole genome shotgun (WGS) entry which is preliminary data.</text>
</comment>
<dbReference type="EMBL" id="CM046398">
    <property type="protein sequence ID" value="KAI8531401.1"/>
    <property type="molecule type" value="Genomic_DNA"/>
</dbReference>
<evidence type="ECO:0000313" key="1">
    <source>
        <dbReference type="EMBL" id="KAI8531401.1"/>
    </source>
</evidence>
<proteinExistence type="predicted"/>
<gene>
    <name evidence="1" type="ORF">RHMOL_Rhmol11G0133600</name>
</gene>
<organism evidence="1 2">
    <name type="scientific">Rhododendron molle</name>
    <name type="common">Chinese azalea</name>
    <name type="synonym">Azalea mollis</name>
    <dbReference type="NCBI Taxonomy" id="49168"/>
    <lineage>
        <taxon>Eukaryota</taxon>
        <taxon>Viridiplantae</taxon>
        <taxon>Streptophyta</taxon>
        <taxon>Embryophyta</taxon>
        <taxon>Tracheophyta</taxon>
        <taxon>Spermatophyta</taxon>
        <taxon>Magnoliopsida</taxon>
        <taxon>eudicotyledons</taxon>
        <taxon>Gunneridae</taxon>
        <taxon>Pentapetalae</taxon>
        <taxon>asterids</taxon>
        <taxon>Ericales</taxon>
        <taxon>Ericaceae</taxon>
        <taxon>Ericoideae</taxon>
        <taxon>Rhodoreae</taxon>
        <taxon>Rhododendron</taxon>
    </lineage>
</organism>
<accession>A0ACC0LRS3</accession>
<sequence>MGLNPDEGAVRAGSEPGFKPKPNYVSLIPAKRKLVKKMMWDRMVRAVSSCFSGSCLPVKNTFTKKKINSAEIAPAAESNPL</sequence>
<keyword evidence="2" id="KW-1185">Reference proteome</keyword>
<protein>
    <submittedName>
        <fullName evidence="1">Uncharacterized protein</fullName>
    </submittedName>
</protein>
<reference evidence="1" key="1">
    <citation type="submission" date="2022-02" db="EMBL/GenBank/DDBJ databases">
        <title>Plant Genome Project.</title>
        <authorList>
            <person name="Zhang R.-G."/>
        </authorList>
    </citation>
    <scope>NUCLEOTIDE SEQUENCE</scope>
    <source>
        <strain evidence="1">AT1</strain>
    </source>
</reference>
<name>A0ACC0LRS3_RHOML</name>